<dbReference type="CAZy" id="GT4">
    <property type="family name" value="Glycosyltransferase Family 4"/>
</dbReference>
<proteinExistence type="predicted"/>
<organism evidence="1 2">
    <name type="scientific">Maricaulis maris (strain MCS10)</name>
    <name type="common">Caulobacter maris</name>
    <dbReference type="NCBI Taxonomy" id="394221"/>
    <lineage>
        <taxon>Bacteria</taxon>
        <taxon>Pseudomonadati</taxon>
        <taxon>Pseudomonadota</taxon>
        <taxon>Alphaproteobacteria</taxon>
        <taxon>Maricaulales</taxon>
        <taxon>Maricaulaceae</taxon>
        <taxon>Maricaulis</taxon>
    </lineage>
</organism>
<dbReference type="HOGENOM" id="CLU_036861_1_0_5"/>
<protein>
    <submittedName>
        <fullName evidence="1">LpsE protein</fullName>
    </submittedName>
</protein>
<dbReference type="Proteomes" id="UP000001964">
    <property type="component" value="Chromosome"/>
</dbReference>
<dbReference type="KEGG" id="mmr:Mmar10_2454"/>
<sequence length="383" mass="41604">MLASIRKVAATRTGQPTVVGIFRAASGIGSGARVIFRALRANGYSPALIDLTDRLAPDQPHFDWSPGGALPDDDGRGPVILHLNPPEVPFALSMLGAERLRHRYRVGMWAWELERMPSDWQREVSYFNEIWAPSNFTADAIRAGAPGADVWCVPYALEAEPFAAADGGRWRRQLAPNGERIVFCAFDARSSMSRKNPAAAIEIFRTALGECTDACLVLKVSNSSWDGASRHELMARIGGDSRIRLLTGTLDGAEMNSLIAAADVYLSPHRSEGFGFMLVKSLLAGVDVMMTGWSGNADFCDLPGTHVIDSHLVPVHDASGVYGRRGRWAEPNIAMAGRTLKALLAAPRDAQRRASIAEIAATRFSPDGWGQRLSARFKAHTLL</sequence>
<dbReference type="Pfam" id="PF20706">
    <property type="entry name" value="GT4-conflict"/>
    <property type="match status" value="1"/>
</dbReference>
<dbReference type="EMBL" id="CP000449">
    <property type="protein sequence ID" value="ABI66746.1"/>
    <property type="molecule type" value="Genomic_DNA"/>
</dbReference>
<dbReference type="OrthoDB" id="118340at2"/>
<keyword evidence="2" id="KW-1185">Reference proteome</keyword>
<gene>
    <name evidence="1" type="ordered locus">Mmar10_2454</name>
</gene>
<dbReference type="SUPFAM" id="SSF53756">
    <property type="entry name" value="UDP-Glycosyltransferase/glycogen phosphorylase"/>
    <property type="match status" value="1"/>
</dbReference>
<dbReference type="AlphaFoldDB" id="Q0ALU7"/>
<dbReference type="PANTHER" id="PTHR46656:SF3">
    <property type="entry name" value="PUTATIVE-RELATED"/>
    <property type="match status" value="1"/>
</dbReference>
<dbReference type="STRING" id="394221.Mmar10_2454"/>
<dbReference type="RefSeq" id="WP_011644391.1">
    <property type="nucleotide sequence ID" value="NC_008347.1"/>
</dbReference>
<dbReference type="Gene3D" id="3.40.50.2000">
    <property type="entry name" value="Glycogen Phosphorylase B"/>
    <property type="match status" value="1"/>
</dbReference>
<dbReference type="PANTHER" id="PTHR46656">
    <property type="entry name" value="PUTATIVE-RELATED"/>
    <property type="match status" value="1"/>
</dbReference>
<dbReference type="eggNOG" id="COG0438">
    <property type="taxonomic scope" value="Bacteria"/>
</dbReference>
<accession>Q0ALU7</accession>
<reference evidence="1 2" key="1">
    <citation type="submission" date="2006-08" db="EMBL/GenBank/DDBJ databases">
        <title>Complete sequence of Maricaulis maris MCS10.</title>
        <authorList>
            <consortium name="US DOE Joint Genome Institute"/>
            <person name="Copeland A."/>
            <person name="Lucas S."/>
            <person name="Lapidus A."/>
            <person name="Barry K."/>
            <person name="Detter J.C."/>
            <person name="Glavina del Rio T."/>
            <person name="Hammon N."/>
            <person name="Israni S."/>
            <person name="Dalin E."/>
            <person name="Tice H."/>
            <person name="Pitluck S."/>
            <person name="Saunders E."/>
            <person name="Brettin T."/>
            <person name="Bruce D."/>
            <person name="Han C."/>
            <person name="Tapia R."/>
            <person name="Gilna P."/>
            <person name="Schmutz J."/>
            <person name="Larimer F."/>
            <person name="Land M."/>
            <person name="Hauser L."/>
            <person name="Kyrpides N."/>
            <person name="Mikhailova N."/>
            <person name="Viollier P."/>
            <person name="Stephens C."/>
            <person name="Richardson P."/>
        </authorList>
    </citation>
    <scope>NUCLEOTIDE SEQUENCE [LARGE SCALE GENOMIC DNA]</scope>
    <source>
        <strain evidence="1 2">MCS10</strain>
    </source>
</reference>
<name>Q0ALU7_MARMM</name>
<evidence type="ECO:0000313" key="1">
    <source>
        <dbReference type="EMBL" id="ABI66746.1"/>
    </source>
</evidence>
<evidence type="ECO:0000313" key="2">
    <source>
        <dbReference type="Proteomes" id="UP000001964"/>
    </source>
</evidence>